<dbReference type="STRING" id="3469.A0A4Y7ITE2"/>
<proteinExistence type="predicted"/>
<dbReference type="InterPro" id="IPR012677">
    <property type="entry name" value="Nucleotide-bd_a/b_plait_sf"/>
</dbReference>
<gene>
    <name evidence="7" type="ORF">C5167_019481</name>
</gene>
<dbReference type="InterPro" id="IPR035979">
    <property type="entry name" value="RBD_domain_sf"/>
</dbReference>
<dbReference type="Pfam" id="PF07744">
    <property type="entry name" value="SPOC"/>
    <property type="match status" value="1"/>
</dbReference>
<dbReference type="GO" id="GO:0005634">
    <property type="term" value="C:nucleus"/>
    <property type="evidence" value="ECO:0007669"/>
    <property type="project" value="UniProtKB-SubCell"/>
</dbReference>
<evidence type="ECO:0000256" key="1">
    <source>
        <dbReference type="ARBA" id="ARBA00004123"/>
    </source>
</evidence>
<dbReference type="OMA" id="VNQQYPA"/>
<feature type="compositionally biased region" description="Basic and acidic residues" evidence="5">
    <location>
        <begin position="1"/>
        <end position="24"/>
    </location>
</feature>
<keyword evidence="3" id="KW-0539">Nucleus</keyword>
<dbReference type="PANTHER" id="PTHR23189">
    <property type="entry name" value="RNA RECOGNITION MOTIF-CONTAINING"/>
    <property type="match status" value="1"/>
</dbReference>
<dbReference type="Pfam" id="PF00076">
    <property type="entry name" value="RRM_1"/>
    <property type="match status" value="2"/>
</dbReference>
<feature type="compositionally biased region" description="Polar residues" evidence="5">
    <location>
        <begin position="654"/>
        <end position="663"/>
    </location>
</feature>
<evidence type="ECO:0000256" key="5">
    <source>
        <dbReference type="SAM" id="MobiDB-lite"/>
    </source>
</evidence>
<evidence type="ECO:0000256" key="2">
    <source>
        <dbReference type="ARBA" id="ARBA00022884"/>
    </source>
</evidence>
<comment type="subcellular location">
    <subcellularLocation>
        <location evidence="1">Nucleus</location>
    </subcellularLocation>
</comment>
<feature type="region of interest" description="Disordered" evidence="5">
    <location>
        <begin position="266"/>
        <end position="290"/>
    </location>
</feature>
<keyword evidence="2 4" id="KW-0694">RNA-binding</keyword>
<dbReference type="InterPro" id="IPR012921">
    <property type="entry name" value="SPOC_C"/>
</dbReference>
<reference evidence="7 8" key="1">
    <citation type="journal article" date="2018" name="Science">
        <title>The opium poppy genome and morphinan production.</title>
        <authorList>
            <person name="Guo L."/>
            <person name="Winzer T."/>
            <person name="Yang X."/>
            <person name="Li Y."/>
            <person name="Ning Z."/>
            <person name="He Z."/>
            <person name="Teodor R."/>
            <person name="Lu Y."/>
            <person name="Bowser T.A."/>
            <person name="Graham I.A."/>
            <person name="Ye K."/>
        </authorList>
    </citation>
    <scope>NUCLEOTIDE SEQUENCE [LARGE SCALE GENOMIC DNA]</scope>
    <source>
        <strain evidence="8">cv. HN1</strain>
        <tissue evidence="7">Leaves</tissue>
    </source>
</reference>
<evidence type="ECO:0000259" key="6">
    <source>
        <dbReference type="PROSITE" id="PS50102"/>
    </source>
</evidence>
<evidence type="ECO:0000256" key="3">
    <source>
        <dbReference type="ARBA" id="ARBA00023242"/>
    </source>
</evidence>
<feature type="compositionally biased region" description="Polar residues" evidence="5">
    <location>
        <begin position="853"/>
        <end position="862"/>
    </location>
</feature>
<dbReference type="OrthoDB" id="439808at2759"/>
<protein>
    <recommendedName>
        <fullName evidence="6">RRM domain-containing protein</fullName>
    </recommendedName>
</protein>
<keyword evidence="8" id="KW-1185">Reference proteome</keyword>
<dbReference type="Gene3D" id="3.30.70.330">
    <property type="match status" value="2"/>
</dbReference>
<dbReference type="EMBL" id="CM010716">
    <property type="protein sequence ID" value="RZC51060.1"/>
    <property type="molecule type" value="Genomic_DNA"/>
</dbReference>
<dbReference type="CDD" id="cd00590">
    <property type="entry name" value="RRM_SF"/>
    <property type="match status" value="2"/>
</dbReference>
<dbReference type="Gramene" id="RZC51060">
    <property type="protein sequence ID" value="RZC51060"/>
    <property type="gene ID" value="C5167_019481"/>
</dbReference>
<dbReference type="Proteomes" id="UP000316621">
    <property type="component" value="Chromosome 2"/>
</dbReference>
<evidence type="ECO:0000313" key="8">
    <source>
        <dbReference type="Proteomes" id="UP000316621"/>
    </source>
</evidence>
<dbReference type="AlphaFoldDB" id="A0A4Y7ITE2"/>
<feature type="region of interest" description="Disordered" evidence="5">
    <location>
        <begin position="853"/>
        <end position="895"/>
    </location>
</feature>
<dbReference type="GO" id="GO:0003723">
    <property type="term" value="F:RNA binding"/>
    <property type="evidence" value="ECO:0007669"/>
    <property type="project" value="UniProtKB-UniRule"/>
</dbReference>
<feature type="domain" description="RRM" evidence="6">
    <location>
        <begin position="37"/>
        <end position="109"/>
    </location>
</feature>
<accession>A0A4Y7ITE2</accession>
<organism evidence="7 8">
    <name type="scientific">Papaver somniferum</name>
    <name type="common">Opium poppy</name>
    <dbReference type="NCBI Taxonomy" id="3469"/>
    <lineage>
        <taxon>Eukaryota</taxon>
        <taxon>Viridiplantae</taxon>
        <taxon>Streptophyta</taxon>
        <taxon>Embryophyta</taxon>
        <taxon>Tracheophyta</taxon>
        <taxon>Spermatophyta</taxon>
        <taxon>Magnoliopsida</taxon>
        <taxon>Ranunculales</taxon>
        <taxon>Papaveraceae</taxon>
        <taxon>Papaveroideae</taxon>
        <taxon>Papaver</taxon>
    </lineage>
</organism>
<dbReference type="CDD" id="cd21546">
    <property type="entry name" value="SPOC_FPA-like"/>
    <property type="match status" value="1"/>
</dbReference>
<feature type="region of interest" description="Disordered" evidence="5">
    <location>
        <begin position="1"/>
        <end position="37"/>
    </location>
</feature>
<dbReference type="FunFam" id="3.30.70.330:FF:000522">
    <property type="entry name" value="RNA recognition motif (RRM)-containing protein"/>
    <property type="match status" value="1"/>
</dbReference>
<feature type="domain" description="RRM" evidence="6">
    <location>
        <begin position="166"/>
        <end position="239"/>
    </location>
</feature>
<dbReference type="SMART" id="SM00360">
    <property type="entry name" value="RRM"/>
    <property type="match status" value="2"/>
</dbReference>
<dbReference type="PROSITE" id="PS50102">
    <property type="entry name" value="RRM"/>
    <property type="match status" value="2"/>
</dbReference>
<name>A0A4Y7ITE2_PAPSO</name>
<dbReference type="SUPFAM" id="SSF54928">
    <property type="entry name" value="RNA-binding domain, RBD"/>
    <property type="match status" value="2"/>
</dbReference>
<evidence type="ECO:0000256" key="4">
    <source>
        <dbReference type="PROSITE-ProRule" id="PRU00176"/>
    </source>
</evidence>
<evidence type="ECO:0000313" key="7">
    <source>
        <dbReference type="EMBL" id="RZC51060.1"/>
    </source>
</evidence>
<dbReference type="InterPro" id="IPR000504">
    <property type="entry name" value="RRM_dom"/>
</dbReference>
<feature type="region of interest" description="Disordered" evidence="5">
    <location>
        <begin position="625"/>
        <end position="664"/>
    </location>
</feature>
<sequence>MMGRGGGRDRLRRDHYSRSTDKSHSGRTNINPPPPSRRLWVGNLSHHVTETELSEQFLRFGEVESIVFHPGRSYAFVNFMNDEDALIAVTALQGFVLAGSPIKIEFAKAERSSRDEETPTWCLENSSVEQESSFSWKDSRTHYSSPDPSFLDSNSRMGDKNARPSEVLWIGFPASLNVEETIFRRTFSPFGEIMKITAFPGRSYAFVQFATVAAARLAKETLQGKLFNNPRVSICFARSEVSPSEHYKNSVSEPFSPHSSYRQDYLHENSTGPTHRGSPHITSHFESGDSGFIGFDRKNTSQNGGSRDYEQISLHEPGSRFGFSETMYKHYRSSPSRETFHLMNSSPKRFVPFEDPAYLQDDAFLYQETKKRKMGLYPSDENLPGHPLSGPPREYMDLPGHESYEETDDHWRTPYESFAARSGSLPINPVKRRTLIPEWRQRPLKDEWKWEGTIAKGGTPVCRARCFPVGKVLDFMLPEFIDCTARTGLDMLAKHFYQAVSSWVVFFVPESDADIALYNEFLQYLGEKQRAAVAKLGEKTTLFLVPPSDFSEKVLKVPGKLSISGVILKFHASDSDLRSIHNPLEATESKVQSFPENLSYMKTVSPDLRTPSHCQSETYTNSFSEGFPAFPSVPTSKQPENKDTPHAGNIPRPDSSTSYSGSVRLSGRASELLNENSYYNPYQPGNPTLQSGGSPPIMWNMNSGNGNVSPHLPESALRRSNDSVSQDFYPSKPVVTQETALNRYTPAVSDINLPSSSNYSYPERALNQVSSIPSLQPEQLAQLASLLGQMQHTNSGSALSLQEDRKISGIINQQGVSFESSEKSTYQNQGSASGTLASLFTQDHQRLQMSNAATVSQTNLTKPQREAPEWQGNPSSQSNIGAEEESESNPQKRLQATLQLAATLLQQIQQKSKGPLPT</sequence>